<dbReference type="Pfam" id="PF13855">
    <property type="entry name" value="LRR_8"/>
    <property type="match status" value="1"/>
</dbReference>
<keyword evidence="1 3" id="KW-0732">Signal</keyword>
<accession>A0A9P0NNI1</accession>
<keyword evidence="5" id="KW-1185">Reference proteome</keyword>
<gene>
    <name evidence="4" type="ORF">CHIRRI_LOCUS13910</name>
</gene>
<dbReference type="InterPro" id="IPR001611">
    <property type="entry name" value="Leu-rich_rpt"/>
</dbReference>
<feature type="coiled-coil region" evidence="2">
    <location>
        <begin position="211"/>
        <end position="269"/>
    </location>
</feature>
<evidence type="ECO:0000256" key="2">
    <source>
        <dbReference type="SAM" id="Coils"/>
    </source>
</evidence>
<dbReference type="InterPro" id="IPR050328">
    <property type="entry name" value="Dev_Immune_Receptor"/>
</dbReference>
<dbReference type="Proteomes" id="UP001153620">
    <property type="component" value="Chromosome 4"/>
</dbReference>
<dbReference type="PANTHER" id="PTHR24373">
    <property type="entry name" value="SLIT RELATED LEUCINE-RICH REPEAT NEURONAL PROTEIN"/>
    <property type="match status" value="1"/>
</dbReference>
<dbReference type="GO" id="GO:0003725">
    <property type="term" value="F:double-stranded RNA binding"/>
    <property type="evidence" value="ECO:0007669"/>
    <property type="project" value="TreeGrafter"/>
</dbReference>
<proteinExistence type="predicted"/>
<dbReference type="Gene3D" id="3.80.10.10">
    <property type="entry name" value="Ribonuclease Inhibitor"/>
    <property type="match status" value="1"/>
</dbReference>
<protein>
    <submittedName>
        <fullName evidence="4">Uncharacterized protein</fullName>
    </submittedName>
</protein>
<dbReference type="GO" id="GO:0031012">
    <property type="term" value="C:extracellular matrix"/>
    <property type="evidence" value="ECO:0007669"/>
    <property type="project" value="TreeGrafter"/>
</dbReference>
<dbReference type="SUPFAM" id="SSF52058">
    <property type="entry name" value="L domain-like"/>
    <property type="match status" value="1"/>
</dbReference>
<dbReference type="AlphaFoldDB" id="A0A9P0NNI1"/>
<dbReference type="PANTHER" id="PTHR24373:SF293">
    <property type="entry name" value="TOLL-LIKE RECEPTOR 3"/>
    <property type="match status" value="1"/>
</dbReference>
<feature type="signal peptide" evidence="3">
    <location>
        <begin position="1"/>
        <end position="20"/>
    </location>
</feature>
<organism evidence="4 5">
    <name type="scientific">Chironomus riparius</name>
    <dbReference type="NCBI Taxonomy" id="315576"/>
    <lineage>
        <taxon>Eukaryota</taxon>
        <taxon>Metazoa</taxon>
        <taxon>Ecdysozoa</taxon>
        <taxon>Arthropoda</taxon>
        <taxon>Hexapoda</taxon>
        <taxon>Insecta</taxon>
        <taxon>Pterygota</taxon>
        <taxon>Neoptera</taxon>
        <taxon>Endopterygota</taxon>
        <taxon>Diptera</taxon>
        <taxon>Nematocera</taxon>
        <taxon>Chironomoidea</taxon>
        <taxon>Chironomidae</taxon>
        <taxon>Chironominae</taxon>
        <taxon>Chironomus</taxon>
    </lineage>
</organism>
<evidence type="ECO:0000313" key="4">
    <source>
        <dbReference type="EMBL" id="CAH1734612.1"/>
    </source>
</evidence>
<reference evidence="4" key="1">
    <citation type="submission" date="2022-01" db="EMBL/GenBank/DDBJ databases">
        <authorList>
            <person name="King R."/>
        </authorList>
    </citation>
    <scope>NUCLEOTIDE SEQUENCE</scope>
</reference>
<name>A0A9P0NNI1_9DIPT</name>
<evidence type="ECO:0000256" key="1">
    <source>
        <dbReference type="ARBA" id="ARBA00022729"/>
    </source>
</evidence>
<sequence>MLLSFSRFLTLLLLSSSTTSYILHCTFRMSGWWDGPMFYECEDTVTIIKSKDERKITELNGTHLRGRTNDDVLSFYAYRMNIACFPKGLDTYFKNIQYLGIVNAKLKEIHQEDLKPFFKLKVLYLDSNDLEVLEENLFEFNTNLEVININSNKIKFVDVSVFRNLFKLNYLWFDYNNCYSNKVSNDFRGVRKMINEINENCFVNNILSDFRKFQEKELTSLKAEIEILRVENAKLRDENTELKINEAKCLNLRENLGKCEKEKENCENENGVCVKDLKNFADLTISRIKCEN</sequence>
<feature type="chain" id="PRO_5040223134" evidence="3">
    <location>
        <begin position="21"/>
        <end position="292"/>
    </location>
</feature>
<reference evidence="4" key="2">
    <citation type="submission" date="2022-10" db="EMBL/GenBank/DDBJ databases">
        <authorList>
            <consortium name="ENA_rothamsted_submissions"/>
            <consortium name="culmorum"/>
            <person name="King R."/>
        </authorList>
    </citation>
    <scope>NUCLEOTIDE SEQUENCE</scope>
</reference>
<dbReference type="GO" id="GO:0005615">
    <property type="term" value="C:extracellular space"/>
    <property type="evidence" value="ECO:0007669"/>
    <property type="project" value="TreeGrafter"/>
</dbReference>
<keyword evidence="2" id="KW-0175">Coiled coil</keyword>
<dbReference type="GO" id="GO:0038023">
    <property type="term" value="F:signaling receptor activity"/>
    <property type="evidence" value="ECO:0007669"/>
    <property type="project" value="TreeGrafter"/>
</dbReference>
<evidence type="ECO:0000256" key="3">
    <source>
        <dbReference type="SAM" id="SignalP"/>
    </source>
</evidence>
<dbReference type="GO" id="GO:0043331">
    <property type="term" value="P:response to dsRNA"/>
    <property type="evidence" value="ECO:0007669"/>
    <property type="project" value="TreeGrafter"/>
</dbReference>
<dbReference type="InterPro" id="IPR032675">
    <property type="entry name" value="LRR_dom_sf"/>
</dbReference>
<evidence type="ECO:0000313" key="5">
    <source>
        <dbReference type="Proteomes" id="UP001153620"/>
    </source>
</evidence>
<dbReference type="EMBL" id="OU895880">
    <property type="protein sequence ID" value="CAH1734612.1"/>
    <property type="molecule type" value="Genomic_DNA"/>
</dbReference>